<sequence length="61" mass="6761">MPSRPVHGANRPASRSPGRNPGCCPDPDPELDSGQHQYLRQLSESLSRVWSVERNGSVRHV</sequence>
<organism evidence="2 3">
    <name type="scientific">Thiomonas delicata</name>
    <name type="common">Thiomonas cuprina</name>
    <dbReference type="NCBI Taxonomy" id="364030"/>
    <lineage>
        <taxon>Bacteria</taxon>
        <taxon>Pseudomonadati</taxon>
        <taxon>Pseudomonadota</taxon>
        <taxon>Betaproteobacteria</taxon>
        <taxon>Burkholderiales</taxon>
        <taxon>Thiomonas</taxon>
    </lineage>
</organism>
<evidence type="ECO:0000313" key="3">
    <source>
        <dbReference type="Proteomes" id="UP000214566"/>
    </source>
</evidence>
<dbReference type="AlphaFoldDB" id="A0A238D3F0"/>
<proteinExistence type="predicted"/>
<keyword evidence="3" id="KW-1185">Reference proteome</keyword>
<protein>
    <submittedName>
        <fullName evidence="2">Uncharacterized protein</fullName>
    </submittedName>
</protein>
<evidence type="ECO:0000313" key="2">
    <source>
        <dbReference type="EMBL" id="SBP87765.1"/>
    </source>
</evidence>
<feature type="region of interest" description="Disordered" evidence="1">
    <location>
        <begin position="1"/>
        <end position="34"/>
    </location>
</feature>
<dbReference type="Proteomes" id="UP000214566">
    <property type="component" value="Unassembled WGS sequence"/>
</dbReference>
<accession>A0A238D3F0</accession>
<evidence type="ECO:0000256" key="1">
    <source>
        <dbReference type="SAM" id="MobiDB-lite"/>
    </source>
</evidence>
<gene>
    <name evidence="2" type="ORF">THIARS_60478</name>
</gene>
<reference evidence="2 3" key="1">
    <citation type="submission" date="2016-06" db="EMBL/GenBank/DDBJ databases">
        <authorList>
            <person name="Kjaerup R.B."/>
            <person name="Dalgaard T.S."/>
            <person name="Juul-Madsen H.R."/>
        </authorList>
    </citation>
    <scope>NUCLEOTIDE SEQUENCE [LARGE SCALE GENOMIC DNA]</scope>
    <source>
        <strain evidence="2 3">DSM 16361</strain>
    </source>
</reference>
<name>A0A238D3F0_THIDL</name>
<dbReference type="EMBL" id="FLMQ01000055">
    <property type="protein sequence ID" value="SBP87765.1"/>
    <property type="molecule type" value="Genomic_DNA"/>
</dbReference>